<dbReference type="Gene3D" id="3.20.20.30">
    <property type="entry name" value="Luciferase-like domain"/>
    <property type="match status" value="1"/>
</dbReference>
<evidence type="ECO:0000313" key="2">
    <source>
        <dbReference type="Proteomes" id="UP000078292"/>
    </source>
</evidence>
<proteinExistence type="predicted"/>
<dbReference type="STRING" id="1837282.A6F49_07145"/>
<name>A0A1B7M0W6_9MICC</name>
<reference evidence="1 2" key="1">
    <citation type="submission" date="2016-04" db="EMBL/GenBank/DDBJ databases">
        <title>First whole genome shotgun sequence of the bacterium Enteractinococcus sp. strain UASWS1574.</title>
        <authorList>
            <person name="Crovadore J."/>
            <person name="Chablais R."/>
            <person name="Lefort F."/>
        </authorList>
    </citation>
    <scope>NUCLEOTIDE SEQUENCE [LARGE SCALE GENOMIC DNA]</scope>
    <source>
        <strain evidence="1 2">UASWS1574</strain>
    </source>
</reference>
<organism evidence="1 2">
    <name type="scientific">Enteractinococcus helveticum</name>
    <dbReference type="NCBI Taxonomy" id="1837282"/>
    <lineage>
        <taxon>Bacteria</taxon>
        <taxon>Bacillati</taxon>
        <taxon>Actinomycetota</taxon>
        <taxon>Actinomycetes</taxon>
        <taxon>Micrococcales</taxon>
        <taxon>Micrococcaceae</taxon>
    </lineage>
</organism>
<dbReference type="AlphaFoldDB" id="A0A1B7M0W6"/>
<dbReference type="RefSeq" id="WP_043057267.1">
    <property type="nucleotide sequence ID" value="NZ_LXEY01000014.1"/>
</dbReference>
<dbReference type="InterPro" id="IPR036661">
    <property type="entry name" value="Luciferase-like_sf"/>
</dbReference>
<protein>
    <submittedName>
        <fullName evidence="1">Uncharacterized protein</fullName>
    </submittedName>
</protein>
<sequence>MGTPNNFQSHPYQFARQIFTLHHISNGRIVWNIVTGTQDNGSRNIVCILGNREVNGVELTLYATNG</sequence>
<evidence type="ECO:0000313" key="1">
    <source>
        <dbReference type="EMBL" id="OAV62071.1"/>
    </source>
</evidence>
<dbReference type="EMBL" id="LXEY01000014">
    <property type="protein sequence ID" value="OAV62071.1"/>
    <property type="molecule type" value="Genomic_DNA"/>
</dbReference>
<dbReference type="SUPFAM" id="SSF51679">
    <property type="entry name" value="Bacterial luciferase-like"/>
    <property type="match status" value="1"/>
</dbReference>
<dbReference type="Proteomes" id="UP000078292">
    <property type="component" value="Unassembled WGS sequence"/>
</dbReference>
<comment type="caution">
    <text evidence="1">The sequence shown here is derived from an EMBL/GenBank/DDBJ whole genome shotgun (WGS) entry which is preliminary data.</text>
</comment>
<keyword evidence="2" id="KW-1185">Reference proteome</keyword>
<accession>A0A1B7M0W6</accession>
<dbReference type="GO" id="GO:0016705">
    <property type="term" value="F:oxidoreductase activity, acting on paired donors, with incorporation or reduction of molecular oxygen"/>
    <property type="evidence" value="ECO:0007669"/>
    <property type="project" value="InterPro"/>
</dbReference>
<gene>
    <name evidence="1" type="ORF">A6F49_07145</name>
</gene>